<accession>A0A1V9ZK98</accession>
<proteinExistence type="predicted"/>
<comment type="caution">
    <text evidence="1">The sequence shown here is derived from an EMBL/GenBank/DDBJ whole genome shotgun (WGS) entry which is preliminary data.</text>
</comment>
<reference evidence="1 2" key="1">
    <citation type="journal article" date="2014" name="Genome Biol. Evol.">
        <title>The secreted proteins of Achlya hypogyna and Thraustotheca clavata identify the ancestral oomycete secretome and reveal gene acquisitions by horizontal gene transfer.</title>
        <authorList>
            <person name="Misner I."/>
            <person name="Blouin N."/>
            <person name="Leonard G."/>
            <person name="Richards T.A."/>
            <person name="Lane C.E."/>
        </authorList>
    </citation>
    <scope>NUCLEOTIDE SEQUENCE [LARGE SCALE GENOMIC DNA]</scope>
    <source>
        <strain evidence="1 2">ATCC 34112</strain>
    </source>
</reference>
<evidence type="ECO:0000313" key="1">
    <source>
        <dbReference type="EMBL" id="OQR98405.1"/>
    </source>
</evidence>
<protein>
    <submittedName>
        <fullName evidence="1">Uncharacterized protein</fullName>
    </submittedName>
</protein>
<dbReference type="EMBL" id="JNBS01001855">
    <property type="protein sequence ID" value="OQR98405.1"/>
    <property type="molecule type" value="Genomic_DNA"/>
</dbReference>
<sequence>MKFGANLEMALRHITHTKSLLESWAKGTTGDNTNVISIGIVNLCAFTSWCTINAPGNPPSSRRRLLMVQARAPSIGVVSGTQAITSTKALLQEHVHHQEVCG</sequence>
<name>A0A1V9ZK98_9STRA</name>
<keyword evidence="2" id="KW-1185">Reference proteome</keyword>
<dbReference type="Proteomes" id="UP000243217">
    <property type="component" value="Unassembled WGS sequence"/>
</dbReference>
<organism evidence="1 2">
    <name type="scientific">Thraustotheca clavata</name>
    <dbReference type="NCBI Taxonomy" id="74557"/>
    <lineage>
        <taxon>Eukaryota</taxon>
        <taxon>Sar</taxon>
        <taxon>Stramenopiles</taxon>
        <taxon>Oomycota</taxon>
        <taxon>Saprolegniomycetes</taxon>
        <taxon>Saprolegniales</taxon>
        <taxon>Achlyaceae</taxon>
        <taxon>Thraustotheca</taxon>
    </lineage>
</organism>
<dbReference type="AlphaFoldDB" id="A0A1V9ZK98"/>
<evidence type="ECO:0000313" key="2">
    <source>
        <dbReference type="Proteomes" id="UP000243217"/>
    </source>
</evidence>
<gene>
    <name evidence="1" type="ORF">THRCLA_21884</name>
</gene>